<organism evidence="1 2">
    <name type="scientific">Choristoneura fumiferana</name>
    <name type="common">Spruce budworm moth</name>
    <name type="synonym">Archips fumiferana</name>
    <dbReference type="NCBI Taxonomy" id="7141"/>
    <lineage>
        <taxon>Eukaryota</taxon>
        <taxon>Metazoa</taxon>
        <taxon>Ecdysozoa</taxon>
        <taxon>Arthropoda</taxon>
        <taxon>Hexapoda</taxon>
        <taxon>Insecta</taxon>
        <taxon>Pterygota</taxon>
        <taxon>Neoptera</taxon>
        <taxon>Endopterygota</taxon>
        <taxon>Lepidoptera</taxon>
        <taxon>Glossata</taxon>
        <taxon>Ditrysia</taxon>
        <taxon>Tortricoidea</taxon>
        <taxon>Tortricidae</taxon>
        <taxon>Tortricinae</taxon>
        <taxon>Choristoneura</taxon>
    </lineage>
</organism>
<name>A0ACC0JTJ3_CHOFU</name>
<gene>
    <name evidence="1" type="ORF">MSG28_002032</name>
</gene>
<accession>A0ACC0JTJ3</accession>
<evidence type="ECO:0000313" key="2">
    <source>
        <dbReference type="Proteomes" id="UP001064048"/>
    </source>
</evidence>
<proteinExistence type="predicted"/>
<keyword evidence="2" id="KW-1185">Reference proteome</keyword>
<protein>
    <submittedName>
        <fullName evidence="1">Uncharacterized protein</fullName>
    </submittedName>
</protein>
<comment type="caution">
    <text evidence="1">The sequence shown here is derived from an EMBL/GenBank/DDBJ whole genome shotgun (WGS) entry which is preliminary data.</text>
</comment>
<reference evidence="1 2" key="1">
    <citation type="journal article" date="2022" name="Genome Biol. Evol.">
        <title>The Spruce Budworm Genome: Reconstructing the Evolutionary History of Antifreeze Proteins.</title>
        <authorList>
            <person name="Beliveau C."/>
            <person name="Gagne P."/>
            <person name="Picq S."/>
            <person name="Vernygora O."/>
            <person name="Keeling C.I."/>
            <person name="Pinkney K."/>
            <person name="Doucet D."/>
            <person name="Wen F."/>
            <person name="Johnston J.S."/>
            <person name="Maaroufi H."/>
            <person name="Boyle B."/>
            <person name="Laroche J."/>
            <person name="Dewar K."/>
            <person name="Juretic N."/>
            <person name="Blackburn G."/>
            <person name="Nisole A."/>
            <person name="Brunet B."/>
            <person name="Brandao M."/>
            <person name="Lumley L."/>
            <person name="Duan J."/>
            <person name="Quan G."/>
            <person name="Lucarotti C.J."/>
            <person name="Roe A.D."/>
            <person name="Sperling F.A.H."/>
            <person name="Levesque R.C."/>
            <person name="Cusson M."/>
        </authorList>
    </citation>
    <scope>NUCLEOTIDE SEQUENCE [LARGE SCALE GENOMIC DNA]</scope>
    <source>
        <strain evidence="1">Glfc:IPQL:Cfum</strain>
    </source>
</reference>
<dbReference type="Proteomes" id="UP001064048">
    <property type="component" value="Chromosome 3"/>
</dbReference>
<evidence type="ECO:0000313" key="1">
    <source>
        <dbReference type="EMBL" id="KAI8427506.1"/>
    </source>
</evidence>
<dbReference type="EMBL" id="CM046103">
    <property type="protein sequence ID" value="KAI8427506.1"/>
    <property type="molecule type" value="Genomic_DNA"/>
</dbReference>
<sequence length="229" mass="26047">MERTLKKTVSLRQMKLLLEFLEKNRNLALGRLRSKEGRALSKKLWAECADILNVENVGSSFRTGREWAKFYTDYKARLNNKVRAMKNNETTAATGAEIELTTLETRLCNILGYNIKDLLTAKANPLSTTREMKKESSRSLRPKKARRRKSSTTSDSSINSAKETLERIEESRIEVDKLKAEGLFKIAESIAQMSEAQNRIAASMENLGAGVWQLIQRFSCQEGKPWGNR</sequence>